<evidence type="ECO:0000256" key="2">
    <source>
        <dbReference type="ARBA" id="ARBA00034247"/>
    </source>
</evidence>
<dbReference type="GO" id="GO:0052621">
    <property type="term" value="F:diguanylate cyclase activity"/>
    <property type="evidence" value="ECO:0007669"/>
    <property type="project" value="UniProtKB-EC"/>
</dbReference>
<proteinExistence type="predicted"/>
<keyword evidence="6" id="KW-1185">Reference proteome</keyword>
<dbReference type="GO" id="GO:0005886">
    <property type="term" value="C:plasma membrane"/>
    <property type="evidence" value="ECO:0007669"/>
    <property type="project" value="TreeGrafter"/>
</dbReference>
<dbReference type="GO" id="GO:0043709">
    <property type="term" value="P:cell adhesion involved in single-species biofilm formation"/>
    <property type="evidence" value="ECO:0007669"/>
    <property type="project" value="TreeGrafter"/>
</dbReference>
<dbReference type="InterPro" id="IPR003018">
    <property type="entry name" value="GAF"/>
</dbReference>
<dbReference type="InterPro" id="IPR050469">
    <property type="entry name" value="Diguanylate_Cyclase"/>
</dbReference>
<comment type="catalytic activity">
    <reaction evidence="2">
        <text>2 GTP = 3',3'-c-di-GMP + 2 diphosphate</text>
        <dbReference type="Rhea" id="RHEA:24898"/>
        <dbReference type="ChEBI" id="CHEBI:33019"/>
        <dbReference type="ChEBI" id="CHEBI:37565"/>
        <dbReference type="ChEBI" id="CHEBI:58805"/>
        <dbReference type="EC" id="2.7.7.65"/>
    </reaction>
</comment>
<dbReference type="EC" id="2.7.7.65" evidence="1"/>
<dbReference type="InterPro" id="IPR029016">
    <property type="entry name" value="GAF-like_dom_sf"/>
</dbReference>
<dbReference type="SMART" id="SM00267">
    <property type="entry name" value="GGDEF"/>
    <property type="match status" value="1"/>
</dbReference>
<dbReference type="Gene3D" id="3.30.450.40">
    <property type="match status" value="1"/>
</dbReference>
<evidence type="ECO:0000256" key="1">
    <source>
        <dbReference type="ARBA" id="ARBA00012528"/>
    </source>
</evidence>
<dbReference type="Proteomes" id="UP000274350">
    <property type="component" value="Chromosome"/>
</dbReference>
<dbReference type="PANTHER" id="PTHR45138:SF9">
    <property type="entry name" value="DIGUANYLATE CYCLASE DGCM-RELATED"/>
    <property type="match status" value="1"/>
</dbReference>
<keyword evidence="3" id="KW-0175">Coiled coil</keyword>
<sequence length="821" mass="90207">MDLYALSDEINRLYIELPQLDGIARVDVVISLAWHLRQLDSRQSLAFVSEAEILLNTHTSSSSEWWRSATCRLALIRAEIAALFQEFDNAEQLLLEARCGFVVLGDFSGEGDSCLLEVIIALEQGDVKRAVQAAKSAALCFERSDAVLRKLLAQAWHVYLLAFVEPSEARGRLMSLLANINEVKHPALAGLVAAAQGELLFTSELARSAVMYSQASELARQAGLIRLAIMSACNAGVALQKLGALDAAASNYDWAVSRARKTAWPVMIAFTLIRLGELLRHLNRLEQSQQVLEEALQDLAGRNSGIHLAIAHAELGSTLLLRGLPKEAASYFDTAIKLYREVGSCHNLCEHLISQARALSAAGESMAALTAIDEARALIEELSLDTLQVDLREALAEIHHRNNSPAISDMQVPTLTLHYLEQALCVGSGVDGWMASSSLLLSLAEAWSQAGDGQQAFSYAKQAIAADRRERSNQAENLTSLMQVRHETERAKAEAMHHQQLAMVSMETSQTLDLLATVGQEITADLNFKNVCHSLQRHLGSLLGAADLCIWLIDPDSRGLVLSYCSEGDMTACADLLKSDRNAAHATLCIAQRQEMLLTTDVEEVSEREQDLVSGRTMLFGPLIVGDCALGVMAIQSIGSLVYGERARLIFRSLCAYGAIALDNAHTHAQLQETQKQLEHALLDLEETSLTDPLTGLKNRRFLMQHIDGDVAQSVRHYQDVFTVSGVADVASKDADLLIFLVDLDHFKQINDKYGHAAGDAVLVQIRERLQQVFRDSDYLIRWGGEEFLIVARGTTRDIAAELAERVRLVVAEYEFHLEGN</sequence>
<dbReference type="AlphaFoldDB" id="A0A6M4A8D1"/>
<dbReference type="PROSITE" id="PS50887">
    <property type="entry name" value="GGDEF"/>
    <property type="match status" value="1"/>
</dbReference>
<dbReference type="CDD" id="cd01949">
    <property type="entry name" value="GGDEF"/>
    <property type="match status" value="1"/>
</dbReference>
<dbReference type="InterPro" id="IPR000160">
    <property type="entry name" value="GGDEF_dom"/>
</dbReference>
<dbReference type="SMART" id="SM00065">
    <property type="entry name" value="GAF"/>
    <property type="match status" value="1"/>
</dbReference>
<organism evidence="5 6">
    <name type="scientific">Undibacterium piscinae</name>
    <dbReference type="NCBI Taxonomy" id="2495591"/>
    <lineage>
        <taxon>Bacteria</taxon>
        <taxon>Pseudomonadati</taxon>
        <taxon>Pseudomonadota</taxon>
        <taxon>Betaproteobacteria</taxon>
        <taxon>Burkholderiales</taxon>
        <taxon>Oxalobacteraceae</taxon>
        <taxon>Undibacterium</taxon>
    </lineage>
</organism>
<dbReference type="InterPro" id="IPR011990">
    <property type="entry name" value="TPR-like_helical_dom_sf"/>
</dbReference>
<evidence type="ECO:0000256" key="3">
    <source>
        <dbReference type="SAM" id="Coils"/>
    </source>
</evidence>
<evidence type="ECO:0000313" key="5">
    <source>
        <dbReference type="EMBL" id="QJQ07485.1"/>
    </source>
</evidence>
<dbReference type="SUPFAM" id="SSF55781">
    <property type="entry name" value="GAF domain-like"/>
    <property type="match status" value="1"/>
</dbReference>
<dbReference type="InterPro" id="IPR029787">
    <property type="entry name" value="Nucleotide_cyclase"/>
</dbReference>
<dbReference type="Pfam" id="PF00990">
    <property type="entry name" value="GGDEF"/>
    <property type="match status" value="1"/>
</dbReference>
<dbReference type="PANTHER" id="PTHR45138">
    <property type="entry name" value="REGULATORY COMPONENTS OF SENSORY TRANSDUCTION SYSTEM"/>
    <property type="match status" value="1"/>
</dbReference>
<accession>A0A6M4A8D1</accession>
<dbReference type="NCBIfam" id="TIGR00254">
    <property type="entry name" value="GGDEF"/>
    <property type="match status" value="1"/>
</dbReference>
<dbReference type="KEGG" id="upi:EJG51_018615"/>
<dbReference type="Gene3D" id="3.30.70.270">
    <property type="match status" value="1"/>
</dbReference>
<dbReference type="InterPro" id="IPR043128">
    <property type="entry name" value="Rev_trsase/Diguanyl_cyclase"/>
</dbReference>
<dbReference type="EMBL" id="CP051152">
    <property type="protein sequence ID" value="QJQ07485.1"/>
    <property type="molecule type" value="Genomic_DNA"/>
</dbReference>
<dbReference type="SMART" id="SM00028">
    <property type="entry name" value="TPR"/>
    <property type="match status" value="5"/>
</dbReference>
<reference evidence="5 6" key="1">
    <citation type="journal article" date="2019" name="Int. J. Syst. Evol. Microbiol.">
        <title>Undibacterium piscinae sp. nov., isolated from Korean shiner intestine.</title>
        <authorList>
            <person name="Lee S.Y."/>
            <person name="Kang W."/>
            <person name="Kim P.S."/>
            <person name="Kim H.S."/>
            <person name="Sung H."/>
            <person name="Shin N.R."/>
            <person name="Whon T.W."/>
            <person name="Yun J.H."/>
            <person name="Lee J.Y."/>
            <person name="Lee J.Y."/>
            <person name="Jung M.J."/>
            <person name="Jeong Y.S."/>
            <person name="Tak E.J."/>
            <person name="Han J.E."/>
            <person name="Hyun D.W."/>
            <person name="Kang M.S."/>
            <person name="Lee K.E."/>
            <person name="Lee B.H."/>
            <person name="Bae J.W."/>
        </authorList>
    </citation>
    <scope>NUCLEOTIDE SEQUENCE [LARGE SCALE GENOMIC DNA]</scope>
    <source>
        <strain evidence="5 6">S11R28</strain>
    </source>
</reference>
<name>A0A6M4A8D1_9BURK</name>
<dbReference type="SUPFAM" id="SSF48452">
    <property type="entry name" value="TPR-like"/>
    <property type="match status" value="2"/>
</dbReference>
<protein>
    <recommendedName>
        <fullName evidence="1">diguanylate cyclase</fullName>
        <ecNumber evidence="1">2.7.7.65</ecNumber>
    </recommendedName>
</protein>
<evidence type="ECO:0000259" key="4">
    <source>
        <dbReference type="PROSITE" id="PS50887"/>
    </source>
</evidence>
<evidence type="ECO:0000313" key="6">
    <source>
        <dbReference type="Proteomes" id="UP000274350"/>
    </source>
</evidence>
<dbReference type="GO" id="GO:1902201">
    <property type="term" value="P:negative regulation of bacterial-type flagellum-dependent cell motility"/>
    <property type="evidence" value="ECO:0007669"/>
    <property type="project" value="TreeGrafter"/>
</dbReference>
<dbReference type="InterPro" id="IPR019734">
    <property type="entry name" value="TPR_rpt"/>
</dbReference>
<dbReference type="SUPFAM" id="SSF55073">
    <property type="entry name" value="Nucleotide cyclase"/>
    <property type="match status" value="1"/>
</dbReference>
<dbReference type="Gene3D" id="1.25.40.10">
    <property type="entry name" value="Tetratricopeptide repeat domain"/>
    <property type="match status" value="2"/>
</dbReference>
<gene>
    <name evidence="5" type="ORF">EJG51_018615</name>
</gene>
<feature type="coiled-coil region" evidence="3">
    <location>
        <begin position="275"/>
        <end position="302"/>
    </location>
</feature>
<feature type="domain" description="GGDEF" evidence="4">
    <location>
        <begin position="735"/>
        <end position="821"/>
    </location>
</feature>